<dbReference type="Pfam" id="PF00646">
    <property type="entry name" value="F-box"/>
    <property type="match status" value="1"/>
</dbReference>
<dbReference type="RefSeq" id="XP_019088064.1">
    <property type="nucleotide sequence ID" value="XM_019232519.1"/>
</dbReference>
<keyword evidence="3" id="KW-1185">Reference proteome</keyword>
<dbReference type="InterPro" id="IPR050232">
    <property type="entry name" value="FBL13/AtMIF1-like"/>
</dbReference>
<evidence type="ECO:0000313" key="3">
    <source>
        <dbReference type="Proteomes" id="UP000694864"/>
    </source>
</evidence>
<feature type="domain" description="FBD" evidence="2">
    <location>
        <begin position="361"/>
        <end position="433"/>
    </location>
</feature>
<name>A0ABM1QMS6_CAMSA</name>
<dbReference type="InterPro" id="IPR036047">
    <property type="entry name" value="F-box-like_dom_sf"/>
</dbReference>
<gene>
    <name evidence="4" type="primary">LOC104726190</name>
</gene>
<feature type="domain" description="F-box" evidence="1">
    <location>
        <begin position="7"/>
        <end position="47"/>
    </location>
</feature>
<dbReference type="Pfam" id="PF07723">
    <property type="entry name" value="LRR_2"/>
    <property type="match status" value="1"/>
</dbReference>
<dbReference type="InterPro" id="IPR032675">
    <property type="entry name" value="LRR_dom_sf"/>
</dbReference>
<dbReference type="GeneID" id="104726190"/>
<reference evidence="3" key="1">
    <citation type="journal article" date="2014" name="Nat. Commun.">
        <title>The emerging biofuel crop Camelina sativa retains a highly undifferentiated hexaploid genome structure.</title>
        <authorList>
            <person name="Kagale S."/>
            <person name="Koh C."/>
            <person name="Nixon J."/>
            <person name="Bollina V."/>
            <person name="Clarke W.E."/>
            <person name="Tuteja R."/>
            <person name="Spillane C."/>
            <person name="Robinson S.J."/>
            <person name="Links M.G."/>
            <person name="Clarke C."/>
            <person name="Higgins E.E."/>
            <person name="Huebert T."/>
            <person name="Sharpe A.G."/>
            <person name="Parkin I.A."/>
        </authorList>
    </citation>
    <scope>NUCLEOTIDE SEQUENCE [LARGE SCALE GENOMIC DNA]</scope>
    <source>
        <strain evidence="3">cv. DH55</strain>
    </source>
</reference>
<dbReference type="PANTHER" id="PTHR31900:SF34">
    <property type="entry name" value="EMB|CAB62440.1-RELATED"/>
    <property type="match status" value="1"/>
</dbReference>
<evidence type="ECO:0000259" key="2">
    <source>
        <dbReference type="SMART" id="SM00579"/>
    </source>
</evidence>
<dbReference type="SMART" id="SM00256">
    <property type="entry name" value="FBOX"/>
    <property type="match status" value="1"/>
</dbReference>
<dbReference type="SUPFAM" id="SSF81383">
    <property type="entry name" value="F-box domain"/>
    <property type="match status" value="1"/>
</dbReference>
<dbReference type="Gene3D" id="1.20.1280.50">
    <property type="match status" value="1"/>
</dbReference>
<accession>A0ABM1QMS6</accession>
<organism evidence="3 4">
    <name type="scientific">Camelina sativa</name>
    <name type="common">False flax</name>
    <name type="synonym">Myagrum sativum</name>
    <dbReference type="NCBI Taxonomy" id="90675"/>
    <lineage>
        <taxon>Eukaryota</taxon>
        <taxon>Viridiplantae</taxon>
        <taxon>Streptophyta</taxon>
        <taxon>Embryophyta</taxon>
        <taxon>Tracheophyta</taxon>
        <taxon>Spermatophyta</taxon>
        <taxon>Magnoliopsida</taxon>
        <taxon>eudicotyledons</taxon>
        <taxon>Gunneridae</taxon>
        <taxon>Pentapetalae</taxon>
        <taxon>rosids</taxon>
        <taxon>malvids</taxon>
        <taxon>Brassicales</taxon>
        <taxon>Brassicaceae</taxon>
        <taxon>Camelineae</taxon>
        <taxon>Camelina</taxon>
    </lineage>
</organism>
<dbReference type="SUPFAM" id="SSF52058">
    <property type="entry name" value="L domain-like"/>
    <property type="match status" value="1"/>
</dbReference>
<evidence type="ECO:0000259" key="1">
    <source>
        <dbReference type="SMART" id="SM00256"/>
    </source>
</evidence>
<dbReference type="InterPro" id="IPR001810">
    <property type="entry name" value="F-box_dom"/>
</dbReference>
<dbReference type="Proteomes" id="UP000694864">
    <property type="component" value="Chromosome 11"/>
</dbReference>
<dbReference type="InterPro" id="IPR006566">
    <property type="entry name" value="FBD"/>
</dbReference>
<reference evidence="4" key="2">
    <citation type="submission" date="2025-08" db="UniProtKB">
        <authorList>
            <consortium name="RefSeq"/>
        </authorList>
    </citation>
    <scope>IDENTIFICATION</scope>
    <source>
        <tissue evidence="4">Leaf</tissue>
    </source>
</reference>
<sequence>MDRISLLSDDLLLKILSSLTSKDAVTTSLLSKRWCSLWKFTPRLVYLDLMYKDPNTVYWKASRFVDKFLLLHKAPVLESVLLIVDRNCCPTDIETWISVASSRVLRNLYCCRYRPGSEPIRLPRDLYTCATLVSLNLQAEFILDYVPLTTCFPSLKVLILYLVKFSSEEIAGRFFSGCPVLEDLRLVRGTNDNLKTFTIAVPSLRRLSIIDLNCGSHFPGDDVGFVINAPSLKSLTIANQFTWCYSLVKMPYLVKADIKLRQGDSKMFEGWLISAKHVSLCLHPPTDSCPLGVFSQLVSLNLCTCSLDWFRLILNHTPKLRVLRFELKQVRLHSKVKPLQKCYSSSVDVQTQWEQPSSVPQCLASSLETVEWIDYKGTQAEKKVAMYLLENSGQLKKMRIRPSKSTNDSEKLKMLQELSSTPRSSSKCRLSFI</sequence>
<dbReference type="InterPro" id="IPR013101">
    <property type="entry name" value="LRR_PRU1-like"/>
</dbReference>
<dbReference type="Gene3D" id="3.80.10.10">
    <property type="entry name" value="Ribonuclease Inhibitor"/>
    <property type="match status" value="1"/>
</dbReference>
<proteinExistence type="predicted"/>
<protein>
    <submittedName>
        <fullName evidence="4">FBD-associated F-box protein At5g56440</fullName>
    </submittedName>
</protein>
<dbReference type="Pfam" id="PF08387">
    <property type="entry name" value="FBD"/>
    <property type="match status" value="1"/>
</dbReference>
<dbReference type="SMART" id="SM00579">
    <property type="entry name" value="FBD"/>
    <property type="match status" value="1"/>
</dbReference>
<evidence type="ECO:0000313" key="4">
    <source>
        <dbReference type="RefSeq" id="XP_019088064.1"/>
    </source>
</evidence>
<dbReference type="PANTHER" id="PTHR31900">
    <property type="entry name" value="F-BOX/RNI SUPERFAMILY PROTEIN-RELATED"/>
    <property type="match status" value="1"/>
</dbReference>